<name>A0A356LHP0_9BURK</name>
<sequence length="261" mass="28839">MCIIYLSIAKDPDWPLYIAANRDEFHTRPAQPAAPWDANPDVFSGLDLSGGGTWLAINRNGRFAMLTNFREPSGFIPQAPTRGLLVSNFVDGDMTAGDYAAQVWKSGDNYNGFNLIVGDVSEVYYTGNRQDAPPQKLTHGSYILSNHLLDTPWPKAERLRRGLDALTPDCCPDALQQVFKLLKDTTPAPDDALPATGIPLERERLLSSPFIISENYGTRCSSIIAVNRAGCATFSELTYAPDASETGRRDWSFSMHTAYHY</sequence>
<accession>A0A356LHP0</accession>
<reference evidence="1 2" key="1">
    <citation type="journal article" date="2018" name="Nat. Biotechnol.">
        <title>A standardized bacterial taxonomy based on genome phylogeny substantially revises the tree of life.</title>
        <authorList>
            <person name="Parks D.H."/>
            <person name="Chuvochina M."/>
            <person name="Waite D.W."/>
            <person name="Rinke C."/>
            <person name="Skarshewski A."/>
            <person name="Chaumeil P.A."/>
            <person name="Hugenholtz P."/>
        </authorList>
    </citation>
    <scope>NUCLEOTIDE SEQUENCE [LARGE SCALE GENOMIC DNA]</scope>
    <source>
        <strain evidence="1">UBA10707</strain>
    </source>
</reference>
<evidence type="ECO:0000313" key="1">
    <source>
        <dbReference type="EMBL" id="HBP30101.1"/>
    </source>
</evidence>
<dbReference type="EMBL" id="DOEK01000029">
    <property type="protein sequence ID" value="HBP30101.1"/>
    <property type="molecule type" value="Genomic_DNA"/>
</dbReference>
<dbReference type="PANTHER" id="PTHR17985">
    <property type="entry name" value="SER/THR-RICH PROTEIN T10 IN DGCR REGION"/>
    <property type="match status" value="1"/>
</dbReference>
<dbReference type="Proteomes" id="UP000264036">
    <property type="component" value="Unassembled WGS sequence"/>
</dbReference>
<evidence type="ECO:0000313" key="2">
    <source>
        <dbReference type="Proteomes" id="UP000264036"/>
    </source>
</evidence>
<comment type="caution">
    <text evidence="1">The sequence shown here is derived from an EMBL/GenBank/DDBJ whole genome shotgun (WGS) entry which is preliminary data.</text>
</comment>
<gene>
    <name evidence="1" type="ORF">DD666_11870</name>
</gene>
<dbReference type="InterPro" id="IPR008551">
    <property type="entry name" value="TANGO2"/>
</dbReference>
<evidence type="ECO:0008006" key="3">
    <source>
        <dbReference type="Google" id="ProtNLM"/>
    </source>
</evidence>
<dbReference type="PANTHER" id="PTHR17985:SF8">
    <property type="entry name" value="TRANSPORT AND GOLGI ORGANIZATION PROTEIN 2 HOMOLOG"/>
    <property type="match status" value="1"/>
</dbReference>
<dbReference type="Pfam" id="PF05742">
    <property type="entry name" value="TANGO2"/>
    <property type="match status" value="1"/>
</dbReference>
<organism evidence="1 2">
    <name type="scientific">Advenella kashmirensis</name>
    <dbReference type="NCBI Taxonomy" id="310575"/>
    <lineage>
        <taxon>Bacteria</taxon>
        <taxon>Pseudomonadati</taxon>
        <taxon>Pseudomonadota</taxon>
        <taxon>Betaproteobacteria</taxon>
        <taxon>Burkholderiales</taxon>
        <taxon>Alcaligenaceae</taxon>
    </lineage>
</organism>
<dbReference type="AlphaFoldDB" id="A0A356LHP0"/>
<protein>
    <recommendedName>
        <fullName evidence="3">NRDE family protein</fullName>
    </recommendedName>
</protein>
<proteinExistence type="predicted"/>